<dbReference type="OrthoDB" id="5419821at2759"/>
<feature type="compositionally biased region" description="Acidic residues" evidence="1">
    <location>
        <begin position="404"/>
        <end position="413"/>
    </location>
</feature>
<evidence type="ECO:0000313" key="3">
    <source>
        <dbReference type="EMBL" id="OBZ73327.1"/>
    </source>
</evidence>
<dbReference type="STRING" id="5627.A0A1C7M9Q9"/>
<dbReference type="AlphaFoldDB" id="A0A1C7M9Q9"/>
<keyword evidence="4" id="KW-1185">Reference proteome</keyword>
<dbReference type="OMA" id="ESIMRHY"/>
<feature type="compositionally biased region" description="Basic and acidic residues" evidence="1">
    <location>
        <begin position="419"/>
        <end position="436"/>
    </location>
</feature>
<gene>
    <name evidence="3" type="ORF">A0H81_07172</name>
</gene>
<evidence type="ECO:0000259" key="2">
    <source>
        <dbReference type="Pfam" id="PF03235"/>
    </source>
</evidence>
<proteinExistence type="predicted"/>
<feature type="region of interest" description="Disordered" evidence="1">
    <location>
        <begin position="397"/>
        <end position="436"/>
    </location>
</feature>
<dbReference type="EMBL" id="LUGG01000007">
    <property type="protein sequence ID" value="OBZ73327.1"/>
    <property type="molecule type" value="Genomic_DNA"/>
</dbReference>
<accession>A0A1C7M9Q9</accession>
<dbReference type="PANTHER" id="PTHR39639">
    <property type="entry name" value="CHROMOSOME 16, WHOLE GENOME SHOTGUN SEQUENCE"/>
    <property type="match status" value="1"/>
</dbReference>
<name>A0A1C7M9Q9_GRIFR</name>
<reference evidence="3 4" key="1">
    <citation type="submission" date="2016-03" db="EMBL/GenBank/DDBJ databases">
        <title>Whole genome sequencing of Grifola frondosa 9006-11.</title>
        <authorList>
            <person name="Min B."/>
            <person name="Park H."/>
            <person name="Kim J.-G."/>
            <person name="Cho H."/>
            <person name="Oh Y.-L."/>
            <person name="Kong W.-S."/>
            <person name="Choi I.-G."/>
        </authorList>
    </citation>
    <scope>NUCLEOTIDE SEQUENCE [LARGE SCALE GENOMIC DNA]</scope>
    <source>
        <strain evidence="3 4">9006-11</strain>
    </source>
</reference>
<protein>
    <recommendedName>
        <fullName evidence="2">GmrSD restriction endonucleases N-terminal domain-containing protein</fullName>
    </recommendedName>
</protein>
<sequence>MSLSDFESDLTELSSSDEEYIPVSLKPQKKKAPSKPNAEYKVTNALRPPRTTSYTARSLYDQIIDGAIILDPPYQRDVVWSEPKQVGLIDSLLRNYYIPPLIFAVTSRDDGTESRVCIDGKQRLTSIQQFMDGLICHKDTFTNKKYWFKGGTGKRVPLPKQYLQAFANKQIVCVEYDSLSDDQEREIFRRVQMGVALTPAERMQAIAGPWTTLIRDIQLKVLGEDGFGEDLDWGHARGRDFQCLASIVYLIDNYPTSKFPDATQLEKWLSSSGPVSANFQEGIMDTFRIFIALVKDSKYNAAFQKPTRVSPIEFTMTGVLIHLYRLKFSLQQLSSAIWKMRADVRTKHVDVRANTKVASTMYTFITEDIKGIELQGDEKGDSPAVTMIKSASLTCKLSKREREEDTSDNEYEELTGSPHRADIRELVPRRGKAGER</sequence>
<feature type="region of interest" description="Disordered" evidence="1">
    <location>
        <begin position="1"/>
        <end position="38"/>
    </location>
</feature>
<evidence type="ECO:0000313" key="4">
    <source>
        <dbReference type="Proteomes" id="UP000092993"/>
    </source>
</evidence>
<dbReference type="Pfam" id="PF03235">
    <property type="entry name" value="GmrSD_N"/>
    <property type="match status" value="1"/>
</dbReference>
<dbReference type="InterPro" id="IPR004919">
    <property type="entry name" value="GmrSD_N"/>
</dbReference>
<feature type="domain" description="GmrSD restriction endonucleases N-terminal" evidence="2">
    <location>
        <begin position="59"/>
        <end position="201"/>
    </location>
</feature>
<organism evidence="3 4">
    <name type="scientific">Grifola frondosa</name>
    <name type="common">Maitake</name>
    <name type="synonym">Polyporus frondosus</name>
    <dbReference type="NCBI Taxonomy" id="5627"/>
    <lineage>
        <taxon>Eukaryota</taxon>
        <taxon>Fungi</taxon>
        <taxon>Dikarya</taxon>
        <taxon>Basidiomycota</taxon>
        <taxon>Agaricomycotina</taxon>
        <taxon>Agaricomycetes</taxon>
        <taxon>Polyporales</taxon>
        <taxon>Grifolaceae</taxon>
        <taxon>Grifola</taxon>
    </lineage>
</organism>
<dbReference type="PANTHER" id="PTHR39639:SF1">
    <property type="entry name" value="DUF262 DOMAIN-CONTAINING PROTEIN"/>
    <property type="match status" value="1"/>
</dbReference>
<evidence type="ECO:0000256" key="1">
    <source>
        <dbReference type="SAM" id="MobiDB-lite"/>
    </source>
</evidence>
<dbReference type="Proteomes" id="UP000092993">
    <property type="component" value="Unassembled WGS sequence"/>
</dbReference>
<comment type="caution">
    <text evidence="3">The sequence shown here is derived from an EMBL/GenBank/DDBJ whole genome shotgun (WGS) entry which is preliminary data.</text>
</comment>
<feature type="compositionally biased region" description="Acidic residues" evidence="1">
    <location>
        <begin position="1"/>
        <end position="20"/>
    </location>
</feature>